<proteinExistence type="predicted"/>
<dbReference type="AlphaFoldDB" id="A0A2W5PFD6"/>
<evidence type="ECO:0000313" key="4">
    <source>
        <dbReference type="Proteomes" id="UP000249229"/>
    </source>
</evidence>
<evidence type="ECO:0000259" key="2">
    <source>
        <dbReference type="Pfam" id="PF00930"/>
    </source>
</evidence>
<name>A0A2W5PFD6_9SPHN</name>
<dbReference type="Gene3D" id="2.140.10.30">
    <property type="entry name" value="Dipeptidylpeptidase IV, N-terminal domain"/>
    <property type="match status" value="1"/>
</dbReference>
<feature type="compositionally biased region" description="Pro residues" evidence="1">
    <location>
        <begin position="451"/>
        <end position="461"/>
    </location>
</feature>
<dbReference type="GO" id="GO:0006508">
    <property type="term" value="P:proteolysis"/>
    <property type="evidence" value="ECO:0007669"/>
    <property type="project" value="InterPro"/>
</dbReference>
<reference evidence="3 4" key="1">
    <citation type="submission" date="2017-08" db="EMBL/GenBank/DDBJ databases">
        <title>Infants hospitalized years apart are colonized by the same room-sourced microbial strains.</title>
        <authorList>
            <person name="Brooks B."/>
            <person name="Olm M.R."/>
            <person name="Firek B.A."/>
            <person name="Baker R."/>
            <person name="Thomas B.C."/>
            <person name="Morowitz M.J."/>
            <person name="Banfield J.F."/>
        </authorList>
    </citation>
    <scope>NUCLEOTIDE SEQUENCE [LARGE SCALE GENOMIC DNA]</scope>
    <source>
        <strain evidence="3">S2_005_001_R1_22</strain>
    </source>
</reference>
<accession>A0A2W5PFD6</accession>
<feature type="region of interest" description="Disordered" evidence="1">
    <location>
        <begin position="448"/>
        <end position="470"/>
    </location>
</feature>
<dbReference type="Pfam" id="PF00930">
    <property type="entry name" value="DPPIV_N"/>
    <property type="match status" value="1"/>
</dbReference>
<dbReference type="EMBL" id="QFQI01000001">
    <property type="protein sequence ID" value="PZQ62779.1"/>
    <property type="molecule type" value="Genomic_DNA"/>
</dbReference>
<evidence type="ECO:0000313" key="3">
    <source>
        <dbReference type="EMBL" id="PZQ62779.1"/>
    </source>
</evidence>
<feature type="domain" description="Dipeptidylpeptidase IV N-terminal" evidence="2">
    <location>
        <begin position="187"/>
        <end position="429"/>
    </location>
</feature>
<dbReference type="Proteomes" id="UP000249229">
    <property type="component" value="Unassembled WGS sequence"/>
</dbReference>
<comment type="caution">
    <text evidence="3">The sequence shown here is derived from an EMBL/GenBank/DDBJ whole genome shotgun (WGS) entry which is preliminary data.</text>
</comment>
<sequence>MCRMVYLSRLSGMKQVRARYRWETLTTRILAAALLTSLVTVGHTAPAMSRTRSPAPPSRPVLPISERFARADAYLRPQIDTLIANADLAARFTSEGAGVIYHIGHAGARTVMYIDLASGRAHRVADERQIARWLAQATRGVVDPVTLALDAINHDAASDTLSFDVAGTRWTLTRGGVLQRAGRDPADADGSPSPDGRYRVIARDLNLFAQDVKTRREVALTVDRTREQPYGRGIPPMAEILKQGTEEPKLPVSVRWSPDSRSIATWRLDTREVPRLSITQEIPPDSFYLRSFHYIYPLAGAPRLPQATRYAVNVERALESGRATLVPLAIPPEALLYPADPDINWRNGRIRAQWTERGYRQLVVYDADPATGAARITAREAVKPVVTVTSGFLQPAPELGGVLAVSERSGWAQLYLIRPDDPDGSIPLTQPFFWRKLRDYFTRHLLDEKPPSPALPGPAPVIRPTGTVVS</sequence>
<protein>
    <recommendedName>
        <fullName evidence="2">Dipeptidylpeptidase IV N-terminal domain-containing protein</fullName>
    </recommendedName>
</protein>
<organism evidence="3 4">
    <name type="scientific">Sphingomonas taxi</name>
    <dbReference type="NCBI Taxonomy" id="1549858"/>
    <lineage>
        <taxon>Bacteria</taxon>
        <taxon>Pseudomonadati</taxon>
        <taxon>Pseudomonadota</taxon>
        <taxon>Alphaproteobacteria</taxon>
        <taxon>Sphingomonadales</taxon>
        <taxon>Sphingomonadaceae</taxon>
        <taxon>Sphingomonas</taxon>
    </lineage>
</organism>
<dbReference type="SUPFAM" id="SSF82171">
    <property type="entry name" value="DPP6 N-terminal domain-like"/>
    <property type="match status" value="1"/>
</dbReference>
<evidence type="ECO:0000256" key="1">
    <source>
        <dbReference type="SAM" id="MobiDB-lite"/>
    </source>
</evidence>
<dbReference type="InterPro" id="IPR002469">
    <property type="entry name" value="Peptidase_S9B_N"/>
</dbReference>
<gene>
    <name evidence="3" type="ORF">DI544_00830</name>
</gene>